<evidence type="ECO:0000256" key="13">
    <source>
        <dbReference type="SAM" id="MobiDB-lite"/>
    </source>
</evidence>
<dbReference type="RefSeq" id="XP_020009689.1">
    <property type="nucleotide sequence ID" value="XM_020154100.1"/>
</dbReference>
<evidence type="ECO:0000256" key="5">
    <source>
        <dbReference type="ARBA" id="ARBA00022771"/>
    </source>
</evidence>
<dbReference type="Proteomes" id="UP001732720">
    <property type="component" value="Chromosome 1"/>
</dbReference>
<evidence type="ECO:0000256" key="8">
    <source>
        <dbReference type="ARBA" id="ARBA00023125"/>
    </source>
</evidence>
<feature type="domain" description="KRAB" evidence="16">
    <location>
        <begin position="163"/>
        <end position="236"/>
    </location>
</feature>
<dbReference type="Gene3D" id="1.10.4020.10">
    <property type="entry name" value="DNA breaking-rejoining enzymes"/>
    <property type="match status" value="1"/>
</dbReference>
<evidence type="ECO:0000256" key="1">
    <source>
        <dbReference type="ARBA" id="ARBA00004123"/>
    </source>
</evidence>
<feature type="domain" description="C2H2-type" evidence="14">
    <location>
        <begin position="472"/>
        <end position="499"/>
    </location>
</feature>
<evidence type="ECO:0000256" key="10">
    <source>
        <dbReference type="ARBA" id="ARBA00023242"/>
    </source>
</evidence>
<dbReference type="GO" id="GO:0000977">
    <property type="term" value="F:RNA polymerase II transcription regulatory region sequence-specific DNA binding"/>
    <property type="evidence" value="ECO:0007669"/>
    <property type="project" value="TreeGrafter"/>
</dbReference>
<evidence type="ECO:0000313" key="18">
    <source>
        <dbReference type="RefSeq" id="XP_020009689.1"/>
    </source>
</evidence>
<dbReference type="CDD" id="cd07936">
    <property type="entry name" value="SCAN"/>
    <property type="match status" value="1"/>
</dbReference>
<feature type="domain" description="SCAN box" evidence="15">
    <location>
        <begin position="46"/>
        <end position="124"/>
    </location>
</feature>
<feature type="domain" description="C2H2-type" evidence="14">
    <location>
        <begin position="416"/>
        <end position="443"/>
    </location>
</feature>
<dbReference type="SUPFAM" id="SSF47353">
    <property type="entry name" value="Retrovirus capsid dimerization domain-like"/>
    <property type="match status" value="1"/>
</dbReference>
<dbReference type="FunFam" id="1.10.4020.10:FF:000001">
    <property type="entry name" value="zinc finger protein 263 isoform X1"/>
    <property type="match status" value="1"/>
</dbReference>
<evidence type="ECO:0000256" key="3">
    <source>
        <dbReference type="ARBA" id="ARBA00022723"/>
    </source>
</evidence>
<proteinExistence type="inferred from homology"/>
<dbReference type="CDD" id="cd07765">
    <property type="entry name" value="KRAB_A-box"/>
    <property type="match status" value="1"/>
</dbReference>
<dbReference type="Pfam" id="PF00096">
    <property type="entry name" value="zf-C2H2"/>
    <property type="match status" value="4"/>
</dbReference>
<dbReference type="GO" id="GO:0005634">
    <property type="term" value="C:nucleus"/>
    <property type="evidence" value="ECO:0007669"/>
    <property type="project" value="UniProtKB-SubCell"/>
</dbReference>
<feature type="domain" description="C2H2-type" evidence="14">
    <location>
        <begin position="500"/>
        <end position="527"/>
    </location>
</feature>
<evidence type="ECO:0000259" key="14">
    <source>
        <dbReference type="PROSITE" id="PS50157"/>
    </source>
</evidence>
<dbReference type="SMART" id="SM00431">
    <property type="entry name" value="SCAN"/>
    <property type="match status" value="1"/>
</dbReference>
<organism evidence="18">
    <name type="scientific">Castor canadensis</name>
    <name type="common">American beaver</name>
    <dbReference type="NCBI Taxonomy" id="51338"/>
    <lineage>
        <taxon>Eukaryota</taxon>
        <taxon>Metazoa</taxon>
        <taxon>Chordata</taxon>
        <taxon>Craniata</taxon>
        <taxon>Vertebrata</taxon>
        <taxon>Euteleostomi</taxon>
        <taxon>Mammalia</taxon>
        <taxon>Eutheria</taxon>
        <taxon>Euarchontoglires</taxon>
        <taxon>Glires</taxon>
        <taxon>Rodentia</taxon>
        <taxon>Castorimorpha</taxon>
        <taxon>Castoridae</taxon>
        <taxon>Castor</taxon>
    </lineage>
</organism>
<dbReference type="RefSeq" id="XP_020009689.1">
    <property type="nucleotide sequence ID" value="XM_020154100.2"/>
</dbReference>
<name>A0A8B7TPN9_CASCN</name>
<keyword evidence="17" id="KW-1185">Reference proteome</keyword>
<dbReference type="GeneID" id="109678600"/>
<feature type="domain" description="C2H2-type" evidence="14">
    <location>
        <begin position="388"/>
        <end position="415"/>
    </location>
</feature>
<keyword evidence="4" id="KW-0677">Repeat</keyword>
<keyword evidence="3" id="KW-0479">Metal-binding</keyword>
<dbReference type="PROSITE" id="PS50805">
    <property type="entry name" value="KRAB"/>
    <property type="match status" value="1"/>
</dbReference>
<evidence type="ECO:0000259" key="16">
    <source>
        <dbReference type="PROSITE" id="PS50805"/>
    </source>
</evidence>
<dbReference type="InterPro" id="IPR036051">
    <property type="entry name" value="KRAB_dom_sf"/>
</dbReference>
<dbReference type="Pfam" id="PF01352">
    <property type="entry name" value="KRAB"/>
    <property type="match status" value="1"/>
</dbReference>
<reference evidence="18" key="1">
    <citation type="submission" date="2025-08" db="UniProtKB">
        <authorList>
            <consortium name="RefSeq"/>
        </authorList>
    </citation>
    <scope>IDENTIFICATION</scope>
    <source>
        <tissue evidence="18">Leukocyte</tissue>
    </source>
</reference>
<dbReference type="SUPFAM" id="SSF109640">
    <property type="entry name" value="KRAB domain (Kruppel-associated box)"/>
    <property type="match status" value="1"/>
</dbReference>
<dbReference type="KEGG" id="ccan:109678600"/>
<evidence type="ECO:0000259" key="15">
    <source>
        <dbReference type="PROSITE" id="PS50804"/>
    </source>
</evidence>
<dbReference type="InterPro" id="IPR038269">
    <property type="entry name" value="SCAN_sf"/>
</dbReference>
<comment type="similarity">
    <text evidence="2">Belongs to the krueppel C2H2-type zinc-finger protein family.</text>
</comment>
<evidence type="ECO:0000256" key="2">
    <source>
        <dbReference type="ARBA" id="ARBA00006991"/>
    </source>
</evidence>
<dbReference type="OrthoDB" id="6077919at2759"/>
<gene>
    <name evidence="18" type="primary">Znf215</name>
</gene>
<dbReference type="PROSITE" id="PS50804">
    <property type="entry name" value="SCAN_BOX"/>
    <property type="match status" value="1"/>
</dbReference>
<dbReference type="Gene3D" id="6.10.140.140">
    <property type="match status" value="1"/>
</dbReference>
<dbReference type="InterPro" id="IPR001909">
    <property type="entry name" value="KRAB"/>
</dbReference>
<dbReference type="SUPFAM" id="SSF57667">
    <property type="entry name" value="beta-beta-alpha zinc fingers"/>
    <property type="match status" value="2"/>
</dbReference>
<dbReference type="SMART" id="SM00355">
    <property type="entry name" value="ZnF_C2H2"/>
    <property type="match status" value="4"/>
</dbReference>
<evidence type="ECO:0000256" key="12">
    <source>
        <dbReference type="PROSITE-ProRule" id="PRU00187"/>
    </source>
</evidence>
<dbReference type="InterPro" id="IPR036236">
    <property type="entry name" value="Znf_C2H2_sf"/>
</dbReference>
<keyword evidence="7" id="KW-0805">Transcription regulation</keyword>
<feature type="region of interest" description="Disordered" evidence="13">
    <location>
        <begin position="135"/>
        <end position="160"/>
    </location>
</feature>
<accession>A0A8B7TPN9</accession>
<dbReference type="AlphaFoldDB" id="A0A8B7TPN9"/>
<dbReference type="SMART" id="SM00349">
    <property type="entry name" value="KRAB"/>
    <property type="match status" value="1"/>
</dbReference>
<dbReference type="InterPro" id="IPR013087">
    <property type="entry name" value="Znf_C2H2_type"/>
</dbReference>
<keyword evidence="6" id="KW-0862">Zinc</keyword>
<evidence type="ECO:0000256" key="6">
    <source>
        <dbReference type="ARBA" id="ARBA00022833"/>
    </source>
</evidence>
<evidence type="ECO:0000256" key="11">
    <source>
        <dbReference type="PROSITE-ProRule" id="PRU00042"/>
    </source>
</evidence>
<evidence type="ECO:0000256" key="9">
    <source>
        <dbReference type="ARBA" id="ARBA00023163"/>
    </source>
</evidence>
<evidence type="ECO:0000256" key="4">
    <source>
        <dbReference type="ARBA" id="ARBA00022737"/>
    </source>
</evidence>
<dbReference type="PANTHER" id="PTHR24381">
    <property type="entry name" value="ZINC FINGER PROTEIN"/>
    <property type="match status" value="1"/>
</dbReference>
<dbReference type="FunFam" id="3.30.160.60:FF:000295">
    <property type="entry name" value="zinc finger protein 19"/>
    <property type="match status" value="1"/>
</dbReference>
<keyword evidence="9" id="KW-0804">Transcription</keyword>
<dbReference type="FunFam" id="3.30.160.60:FF:000478">
    <property type="entry name" value="Zinc finger protein 133"/>
    <property type="match status" value="1"/>
</dbReference>
<dbReference type="PROSITE" id="PS00028">
    <property type="entry name" value="ZINC_FINGER_C2H2_1"/>
    <property type="match status" value="4"/>
</dbReference>
<feature type="compositionally biased region" description="Basic and acidic residues" evidence="13">
    <location>
        <begin position="144"/>
        <end position="160"/>
    </location>
</feature>
<dbReference type="PANTHER" id="PTHR24381:SF390">
    <property type="entry name" value="ZINC FINGER PROTEIN 37 HOMOLOG"/>
    <property type="match status" value="1"/>
</dbReference>
<evidence type="ECO:0000313" key="17">
    <source>
        <dbReference type="Proteomes" id="UP001732720"/>
    </source>
</evidence>
<dbReference type="Pfam" id="PF02023">
    <property type="entry name" value="SCAN"/>
    <property type="match status" value="1"/>
</dbReference>
<evidence type="ECO:0000256" key="7">
    <source>
        <dbReference type="ARBA" id="ARBA00023015"/>
    </source>
</evidence>
<protein>
    <submittedName>
        <fullName evidence="18">Zinc finger protein 215</fullName>
    </submittedName>
</protein>
<dbReference type="FunFam" id="3.30.160.60:FF:000358">
    <property type="entry name" value="zinc finger protein 24"/>
    <property type="match status" value="1"/>
</dbReference>
<dbReference type="InterPro" id="IPR003309">
    <property type="entry name" value="SCAN_dom"/>
</dbReference>
<keyword evidence="10 12" id="KW-0539">Nucleus</keyword>
<keyword evidence="8" id="KW-0238">DNA-binding</keyword>
<comment type="subcellular location">
    <subcellularLocation>
        <location evidence="1 12">Nucleus</location>
    </subcellularLocation>
</comment>
<dbReference type="Gene3D" id="3.30.160.60">
    <property type="entry name" value="Classic Zinc Finger"/>
    <property type="match status" value="4"/>
</dbReference>
<dbReference type="GO" id="GO:0008270">
    <property type="term" value="F:zinc ion binding"/>
    <property type="evidence" value="ECO:0007669"/>
    <property type="project" value="UniProtKB-KW"/>
</dbReference>
<dbReference type="PROSITE" id="PS50157">
    <property type="entry name" value="ZINC_FINGER_C2H2_2"/>
    <property type="match status" value="4"/>
</dbReference>
<sequence>MQPQNQLMAISKPQNLALHEQSEALRTDMSWRHMTIMETYDSEASRQKFRSLQYLEVSEPREALSQLWKLCLQWLRPEIHTKEQILQLLVLEQFMTVLPDEVKTWVNLQHPKNSKDMVTLIGDVIEMLKDEDTPCNDSVLQKSSSKEKQVEADSPADKPQEPVAFKDVVVEFNEEEWGQLDPSVKRLYRDVMLENYRNLNSLQKAHLLSKPDEIPNLESKKKRWLIEGEMPGMTMLDVQTISENQDAVSKQRVSVEESSQEVIMTMLTKIRHPPSTLWKSEDWLHKNQKNQDINLPQEAFIHKTVYTEEKDSECNENKKNFKSINFIWDVQQRIPTRKGSTEGSNTNFKFNLESVDKQHAKYNEGGLTLSLSMHNIQPQKSHTTGISYECCQCGKAFSRSSSLIRHQIIHTGEKPYKCSECGRFFNRHTNLKKHQKIHTKAKACESSKCGKAFCKNEDSNRYPRHCSGNNPYVCVDCGKSFNRSSSLIRHQMIHTGEKPFECKKCKKTFNRHSNLTKHQKLHTQVKS</sequence>
<dbReference type="FunFam" id="3.30.160.60:FF:001498">
    <property type="entry name" value="Zinc finger protein 404"/>
    <property type="match status" value="1"/>
</dbReference>
<keyword evidence="5 11" id="KW-0863">Zinc-finger</keyword>
<dbReference type="CTD" id="7762"/>
<dbReference type="GO" id="GO:0000981">
    <property type="term" value="F:DNA-binding transcription factor activity, RNA polymerase II-specific"/>
    <property type="evidence" value="ECO:0007669"/>
    <property type="project" value="TreeGrafter"/>
</dbReference>